<dbReference type="STRING" id="350054.Mflv_1777"/>
<dbReference type="eggNOG" id="COG3804">
    <property type="taxonomic scope" value="Bacteria"/>
</dbReference>
<evidence type="ECO:0000313" key="2">
    <source>
        <dbReference type="EMBL" id="ABP44257.1"/>
    </source>
</evidence>
<feature type="domain" description="2,4-diaminopentanoate dehydrogenase C-terminal" evidence="1">
    <location>
        <begin position="211"/>
        <end position="357"/>
    </location>
</feature>
<dbReference type="CDD" id="cd24146">
    <property type="entry name" value="nat-AmDH_N_like"/>
    <property type="match status" value="1"/>
</dbReference>
<dbReference type="Gene3D" id="3.40.50.720">
    <property type="entry name" value="NAD(P)-binding Rossmann-like Domain"/>
    <property type="match status" value="1"/>
</dbReference>
<name>A4T743_MYCGI</name>
<evidence type="ECO:0000259" key="1">
    <source>
        <dbReference type="Pfam" id="PF19328"/>
    </source>
</evidence>
<gene>
    <name evidence="2" type="ordered locus">Mflv_1777</name>
</gene>
<dbReference type="SUPFAM" id="SSF51735">
    <property type="entry name" value="NAD(P)-binding Rossmann-fold domains"/>
    <property type="match status" value="1"/>
</dbReference>
<protein>
    <submittedName>
        <fullName evidence="2">Dihydrodipicolinate reductase</fullName>
    </submittedName>
</protein>
<dbReference type="HOGENOM" id="CLU_050509_0_0_11"/>
<reference evidence="2" key="1">
    <citation type="submission" date="2007-04" db="EMBL/GenBank/DDBJ databases">
        <authorList>
            <consortium name="US DOE Joint Genome Institute"/>
            <person name="Copeland A."/>
            <person name="Lucas S."/>
            <person name="Lapidus A."/>
            <person name="Barry K."/>
            <person name="Detter J.C."/>
            <person name="Glavina del Rio T."/>
            <person name="Hammon N."/>
            <person name="Israni S."/>
            <person name="Dalin E."/>
            <person name="Tice H."/>
            <person name="Pitluck S."/>
            <person name="Chain P."/>
            <person name="Malfatti S."/>
            <person name="Shin M."/>
            <person name="Vergez L."/>
            <person name="Schmutz J."/>
            <person name="Larimer F."/>
            <person name="Land M."/>
            <person name="Hauser L."/>
            <person name="Kyrpides N."/>
            <person name="Mikhailova N."/>
            <person name="Miller C."/>
            <person name="Richardson P."/>
        </authorList>
    </citation>
    <scope>NUCLEOTIDE SEQUENCE</scope>
    <source>
        <strain evidence="2">PYR-GCK</strain>
    </source>
</reference>
<dbReference type="EMBL" id="CP000656">
    <property type="protein sequence ID" value="ABP44257.1"/>
    <property type="molecule type" value="Genomic_DNA"/>
</dbReference>
<proteinExistence type="predicted"/>
<dbReference type="Pfam" id="PF19328">
    <property type="entry name" value="DAP_DH_C"/>
    <property type="match status" value="1"/>
</dbReference>
<dbReference type="KEGG" id="mgi:Mflv_1777"/>
<dbReference type="AlphaFoldDB" id="A4T743"/>
<dbReference type="InterPro" id="IPR045760">
    <property type="entry name" value="DAP_DH_C"/>
</dbReference>
<organism evidence="2">
    <name type="scientific">Mycolicibacterium gilvum (strain PYR-GCK)</name>
    <name type="common">Mycobacterium gilvum (strain PYR-GCK)</name>
    <dbReference type="NCBI Taxonomy" id="350054"/>
    <lineage>
        <taxon>Bacteria</taxon>
        <taxon>Bacillati</taxon>
        <taxon>Actinomycetota</taxon>
        <taxon>Actinomycetes</taxon>
        <taxon>Mycobacteriales</taxon>
        <taxon>Mycobacteriaceae</taxon>
        <taxon>Mycolicibacterium</taxon>
    </lineage>
</organism>
<dbReference type="InterPro" id="IPR036291">
    <property type="entry name" value="NAD(P)-bd_dom_sf"/>
</dbReference>
<accession>A4T743</accession>
<sequence length="362" mass="38711">MERFPVRRVVQFSTGNVGRHSLRAIIGRPDLELVGVHASGPDKIGRDAAQLCGLTEPTGVLATGDLDALLALKPDCVVYTALGETRPMEAIEQMSAILSAGINVVGTSMVWLVTPRQADDWLRGPLEQACAAGDSSLYVNGIDPGYSGDTAVHAALSLVTRAESVTIKEIFDYGNYDDYEYTGAAMGFGTTPEDDLPLAFQPGVVTSMFGGLVRNLADQLGVELDDVCQRFEPWYTPQRIECTMMTVEPGQLAGVRFAAEGVRGGTPVITVEHTTRLTPAAAPDWEYPPAEMDGVHMVIVEGEPRIELMTHLSHPSLDVTDAGCLSTAARAVNAIDWVCDAPAGLIGAEDIPPTAMIRGLMW</sequence>
<reference evidence="2" key="2">
    <citation type="journal article" date="2013" name="PLoS ONE">
        <title>A Gene Expression Study of the Activities of Aromatic Ring-Cleavage Dioxygenases in Mycobacterium gilvum PYR-GCK to Changes in Salinity and pH during Pyrene Degradation.</title>
        <authorList>
            <person name="Badejo A.C."/>
            <person name="Badejo A.O."/>
            <person name="Shin K.H."/>
            <person name="Chai Y.G."/>
        </authorList>
    </citation>
    <scope>NUCLEOTIDE SEQUENCE [LARGE SCALE GENOMIC DNA]</scope>
    <source>
        <strain evidence="2">PYR-GCK</strain>
    </source>
</reference>